<protein>
    <submittedName>
        <fullName evidence="2">(1-&gt;4)-alpha-D-glucan 1-alpha-D-glucosylmutase</fullName>
        <ecNumber evidence="2">5.4.99.15</ecNumber>
    </submittedName>
</protein>
<dbReference type="Gene3D" id="3.30.1590.10">
    <property type="entry name" value="Maltooligosyl trehalose synthase, domain 2"/>
    <property type="match status" value="1"/>
</dbReference>
<dbReference type="GO" id="GO:0005992">
    <property type="term" value="P:trehalose biosynthetic process"/>
    <property type="evidence" value="ECO:0007669"/>
    <property type="project" value="TreeGrafter"/>
</dbReference>
<dbReference type="GO" id="GO:0030980">
    <property type="term" value="P:alpha-glucan catabolic process"/>
    <property type="evidence" value="ECO:0007669"/>
    <property type="project" value="TreeGrafter"/>
</dbReference>
<accession>A0A7W7VF44</accession>
<dbReference type="Gene3D" id="1.10.150.200">
    <property type="entry name" value="Maltooligosyl trehalose synthase, domain 3"/>
    <property type="match status" value="1"/>
</dbReference>
<comment type="caution">
    <text evidence="2">The sequence shown here is derived from an EMBL/GenBank/DDBJ whole genome shotgun (WGS) entry which is preliminary data.</text>
</comment>
<dbReference type="InterPro" id="IPR013797">
    <property type="entry name" value="Maltooligo_trehalose_synth_4"/>
</dbReference>
<feature type="domain" description="Glycosyl hydrolase family 13 catalytic" evidence="1">
    <location>
        <begin position="9"/>
        <end position="403"/>
    </location>
</feature>
<dbReference type="Gene3D" id="3.20.20.80">
    <property type="entry name" value="Glycosidases"/>
    <property type="match status" value="1"/>
</dbReference>
<evidence type="ECO:0000259" key="1">
    <source>
        <dbReference type="SMART" id="SM00642"/>
    </source>
</evidence>
<organism evidence="2 3">
    <name type="scientific">Actinophytocola algeriensis</name>
    <dbReference type="NCBI Taxonomy" id="1768010"/>
    <lineage>
        <taxon>Bacteria</taxon>
        <taxon>Bacillati</taxon>
        <taxon>Actinomycetota</taxon>
        <taxon>Actinomycetes</taxon>
        <taxon>Pseudonocardiales</taxon>
        <taxon>Pseudonocardiaceae</taxon>
    </lineage>
</organism>
<dbReference type="InterPro" id="IPR006047">
    <property type="entry name" value="GH13_cat_dom"/>
</dbReference>
<evidence type="ECO:0000313" key="2">
    <source>
        <dbReference type="EMBL" id="MBB4907620.1"/>
    </source>
</evidence>
<sequence>MITSTYRLQISPAFTMDAAASLVDYLARLGVGAVYTSPLLTAAPGSTHGYDVVDPTRASPELGGEEARQRLVSAARAAGLSLVVDIVPNHMSVEVPSANPWWWDVLAHGQESPYATYFDVDWSRGPVLLPVLGSDSLDELEVRDDRLVYCEHEFPLAPGTAGGTPREVHERQHYRLVHWRRGNAELTYRRFFDITTLAGVRVEDPAVFEATHREVLRWVAAGEVAGLRVDHPDGLADPGTYLRRLRAAAPDAWLVVEKILAVDESLPASWPVDGTTGYDALREVCGLFVDPAGEPPADRSLHDVETECRRLVTRTSLLAEMRRIAALANVDPEAIAEIMVAFPVYRSYLPEGLDDWAAAVAGAKHATPHLAADIDVVDNAVRKDPRGELATRVQQTSGMVVAKGVEDTAFYRWTRFAALNEVGGAPDRFGVTPEEFHRRATARAAGWPHTMTTLSTHDTKRSEDVRARLAVLSELPGEWAETVARWSGSHAIDEPSLNDLAWQSLVGAWPVTADRMRDYLDKAAKEAKIRTSWVDHDEEFEASVAAWPERVIADLGAEVEAFVARIAAPGWSNALGQKIVQLAGPGVPDVYQGTDLFDLSLVDPDNRRPVDYAERQRLLSRLEDGWLPDVDDTGAAKLHVVRQVLRLRRDRPDLFTGYRPLAAQGPAAGHAFAFSRAPELVVVATRLPVTLARTGWGDTVLPLPAGAGNWFDLLTGKPVDTGPEPRCAHLGDLLSQYPVALLLRGNR</sequence>
<dbReference type="EMBL" id="JACHJQ010000004">
    <property type="protein sequence ID" value="MBB4907620.1"/>
    <property type="molecule type" value="Genomic_DNA"/>
</dbReference>
<dbReference type="NCBIfam" id="TIGR02401">
    <property type="entry name" value="trehalose_TreY"/>
    <property type="match status" value="1"/>
</dbReference>
<proteinExistence type="predicted"/>
<dbReference type="EC" id="5.4.99.15" evidence="2"/>
<keyword evidence="3" id="KW-1185">Reference proteome</keyword>
<gene>
    <name evidence="2" type="ORF">FHR82_003862</name>
</gene>
<dbReference type="GO" id="GO:0047470">
    <property type="term" value="F:(1,4)-alpha-D-glucan 1-alpha-D-glucosylmutase activity"/>
    <property type="evidence" value="ECO:0007669"/>
    <property type="project" value="UniProtKB-EC"/>
</dbReference>
<dbReference type="CDD" id="cd11336">
    <property type="entry name" value="AmyAc_MTSase"/>
    <property type="match status" value="1"/>
</dbReference>
<reference evidence="2 3" key="1">
    <citation type="submission" date="2020-08" db="EMBL/GenBank/DDBJ databases">
        <title>Genomic Encyclopedia of Type Strains, Phase III (KMG-III): the genomes of soil and plant-associated and newly described type strains.</title>
        <authorList>
            <person name="Whitman W."/>
        </authorList>
    </citation>
    <scope>NUCLEOTIDE SEQUENCE [LARGE SCALE GENOMIC DNA]</scope>
    <source>
        <strain evidence="2 3">CECT 8960</strain>
    </source>
</reference>
<dbReference type="InterPro" id="IPR017853">
    <property type="entry name" value="GH"/>
</dbReference>
<keyword evidence="2" id="KW-0413">Isomerase</keyword>
<dbReference type="SMART" id="SM00642">
    <property type="entry name" value="Aamy"/>
    <property type="match status" value="1"/>
</dbReference>
<name>A0A7W7VF44_9PSEU</name>
<dbReference type="PANTHER" id="PTHR10357:SF216">
    <property type="entry name" value="MALTOOLIGOSYL TREHALOSE SYNTHASE-RELATED"/>
    <property type="match status" value="1"/>
</dbReference>
<evidence type="ECO:0000313" key="3">
    <source>
        <dbReference type="Proteomes" id="UP000520767"/>
    </source>
</evidence>
<dbReference type="Pfam" id="PF00128">
    <property type="entry name" value="Alpha-amylase"/>
    <property type="match status" value="1"/>
</dbReference>
<dbReference type="Gene3D" id="1.10.10.470">
    <property type="entry name" value="Maltooligosyl trehalose synthase, domain 4"/>
    <property type="match status" value="1"/>
</dbReference>
<dbReference type="InterPro" id="IPR012767">
    <property type="entry name" value="Trehalose_TreY"/>
</dbReference>
<dbReference type="Proteomes" id="UP000520767">
    <property type="component" value="Unassembled WGS sequence"/>
</dbReference>
<dbReference type="AlphaFoldDB" id="A0A7W7VF44"/>
<dbReference type="SUPFAM" id="SSF51445">
    <property type="entry name" value="(Trans)glycosidases"/>
    <property type="match status" value="1"/>
</dbReference>
<dbReference type="PANTHER" id="PTHR10357">
    <property type="entry name" value="ALPHA-AMYLASE FAMILY MEMBER"/>
    <property type="match status" value="1"/>
</dbReference>